<evidence type="ECO:0000259" key="1">
    <source>
        <dbReference type="PROSITE" id="PS50075"/>
    </source>
</evidence>
<evidence type="ECO:0000313" key="3">
    <source>
        <dbReference type="Proteomes" id="UP000826725"/>
    </source>
</evidence>
<dbReference type="Pfam" id="PF01553">
    <property type="entry name" value="Acyltransferase"/>
    <property type="match status" value="1"/>
</dbReference>
<dbReference type="GO" id="GO:0016746">
    <property type="term" value="F:acyltransferase activity"/>
    <property type="evidence" value="ECO:0007669"/>
    <property type="project" value="InterPro"/>
</dbReference>
<dbReference type="Pfam" id="PF00501">
    <property type="entry name" value="AMP-binding"/>
    <property type="match status" value="1"/>
</dbReference>
<proteinExistence type="predicted"/>
<gene>
    <name evidence="2" type="ORF">DGMP_09350</name>
</gene>
<dbReference type="Pfam" id="PF00550">
    <property type="entry name" value="PP-binding"/>
    <property type="match status" value="1"/>
</dbReference>
<dbReference type="PROSITE" id="PS00455">
    <property type="entry name" value="AMP_BINDING"/>
    <property type="match status" value="1"/>
</dbReference>
<dbReference type="CDD" id="cd07989">
    <property type="entry name" value="LPLAT_AGPAT-like"/>
    <property type="match status" value="1"/>
</dbReference>
<dbReference type="InterPro" id="IPR000873">
    <property type="entry name" value="AMP-dep_synth/lig_dom"/>
</dbReference>
<dbReference type="InterPro" id="IPR050237">
    <property type="entry name" value="ATP-dep_AMP-bd_enzyme"/>
</dbReference>
<name>A0A8D5FUR4_9BACT</name>
<feature type="domain" description="Carrier" evidence="1">
    <location>
        <begin position="259"/>
        <end position="338"/>
    </location>
</feature>
<dbReference type="InterPro" id="IPR009081">
    <property type="entry name" value="PP-bd_ACP"/>
</dbReference>
<dbReference type="RefSeq" id="WP_228856389.1">
    <property type="nucleotide sequence ID" value="NZ_AP024086.1"/>
</dbReference>
<evidence type="ECO:0000313" key="2">
    <source>
        <dbReference type="EMBL" id="BCL60242.1"/>
    </source>
</evidence>
<dbReference type="KEGG" id="dbk:DGMP_09350"/>
<organism evidence="2 3">
    <name type="scientific">Desulfomarina profundi</name>
    <dbReference type="NCBI Taxonomy" id="2772557"/>
    <lineage>
        <taxon>Bacteria</taxon>
        <taxon>Pseudomonadati</taxon>
        <taxon>Thermodesulfobacteriota</taxon>
        <taxon>Desulfobulbia</taxon>
        <taxon>Desulfobulbales</taxon>
        <taxon>Desulfobulbaceae</taxon>
        <taxon>Desulfomarina</taxon>
    </lineage>
</organism>
<dbReference type="SMART" id="SM00563">
    <property type="entry name" value="PlsC"/>
    <property type="match status" value="1"/>
</dbReference>
<dbReference type="InterPro" id="IPR020845">
    <property type="entry name" value="AMP-binding_CS"/>
</dbReference>
<dbReference type="PROSITE" id="PS50075">
    <property type="entry name" value="CARRIER"/>
    <property type="match status" value="1"/>
</dbReference>
<keyword evidence="3" id="KW-1185">Reference proteome</keyword>
<dbReference type="PANTHER" id="PTHR43767:SF1">
    <property type="entry name" value="NONRIBOSOMAL PEPTIDE SYNTHASE PES1 (EUROFUNG)-RELATED"/>
    <property type="match status" value="1"/>
</dbReference>
<reference evidence="2" key="1">
    <citation type="submission" date="2020-09" db="EMBL/GenBank/DDBJ databases">
        <title>Desulfogranum mesoprofundum gen. nov., sp. nov., a novel mesophilic, sulfate-reducing chemolithoautotroph isolated from a deep-sea hydrothermal vent chimney in the Suiyo Seamount.</title>
        <authorList>
            <person name="Hashimoto Y."/>
            <person name="Nakagawa S."/>
        </authorList>
    </citation>
    <scope>NUCLEOTIDE SEQUENCE</scope>
    <source>
        <strain evidence="2">KT2</strain>
    </source>
</reference>
<accession>A0A8D5FUR4</accession>
<dbReference type="Proteomes" id="UP000826725">
    <property type="component" value="Chromosome"/>
</dbReference>
<dbReference type="PANTHER" id="PTHR43767">
    <property type="entry name" value="LONG-CHAIN-FATTY-ACID--COA LIGASE"/>
    <property type="match status" value="1"/>
</dbReference>
<dbReference type="AlphaFoldDB" id="A0A8D5FUR4"/>
<dbReference type="EMBL" id="AP024086">
    <property type="protein sequence ID" value="BCL60242.1"/>
    <property type="molecule type" value="Genomic_DNA"/>
</dbReference>
<dbReference type="InterPro" id="IPR002123">
    <property type="entry name" value="Plipid/glycerol_acylTrfase"/>
</dbReference>
<protein>
    <recommendedName>
        <fullName evidence="1">Carrier domain-containing protein</fullName>
    </recommendedName>
</protein>
<sequence length="866" mass="96099">MKIICNFLIYLLLSLRYRITLKGLAALENNNKPILFLPNHQALIDPVIVMNSLYNRFSPRPLADENQFDHPLLKLLARKLNLIAIPDLAVSGRMAKEEVDAGLDEVVRALNAGDNVLMYPAGRLCHSNLERLGGNSGVTSIVHRVPDVRLVLLRTRGLWGSSFSRASGAPSFFRVLKKGVGDLLVNCLFFMPRREVCIEVEEVADFPRKAGKREINRYLEEWYNCEPDRNRIVPRFWWKGSKPLFRPEPSRKTVIRETHTIPERISNQVKRKLSELSGVQEVNDQDSLTDDLAMDSLVLVEFGCWLENEFGFSPEQLSTLTTVADCILAAAGFMVGMTAQEIKPATEKWLAPVEECTLTPAEGSNIAKVFLNQARKNPDQVIITDQISGDKTWRQLILAIYAFLPFITKIPQKRVGIMLPGAVSAVISWLAVVFSGKEPVMVNWTTGIRNMQYSLENLGVEQVITARAMTGKLENQGIDLNLLSVKWLYLEDLASGISFWRRIVSLAKSRFFWWGLEKAEIADTAAILFTSGSESRPKAVPLSHANLLANVADFAKVLSLSANDRQLGILPVFHSLGLAGTVILPLCSGLRTVYWPNPTEGGMMARMIQEYRPSMLITTPTFLGGILRAADKEKLSSLRLVFSGAEKCPEHLFSGLNDICPQAVLCEGYGVTECSPVVAVNSIEKPRPGTIGQILPSMEWLLVNPETHIPVGPGESGKLLVRGPNVFSGYLGDVPSPFVEHGGHLWYDTGDLVYEDDGVLVFAGRMKRFVKLGGEMVSLPAIEHVLTENCDCSVNEPEIAVMATADEEHPELVLLTAMDIEREEVNRIIRKAGLSPLHNIRMVRKIEAVPLLGTGKTDYAALEKLM</sequence>